<dbReference type="AlphaFoldDB" id="A0A0T5NMV5"/>
<name>A0A0T5NMV5_9RHOB</name>
<dbReference type="STRING" id="1641875.XM53_22235"/>
<gene>
    <name evidence="2" type="ORF">XM53_22235</name>
</gene>
<keyword evidence="3" id="KW-1185">Reference proteome</keyword>
<dbReference type="PANTHER" id="PTHR46889">
    <property type="entry name" value="TRANSPOSASE INSF FOR INSERTION SEQUENCE IS3B-RELATED"/>
    <property type="match status" value="1"/>
</dbReference>
<dbReference type="InterPro" id="IPR048020">
    <property type="entry name" value="Transpos_IS3"/>
</dbReference>
<feature type="domain" description="Integrase catalytic" evidence="1">
    <location>
        <begin position="98"/>
        <end position="269"/>
    </location>
</feature>
<dbReference type="Pfam" id="PF13276">
    <property type="entry name" value="HTH_21"/>
    <property type="match status" value="1"/>
</dbReference>
<protein>
    <submittedName>
        <fullName evidence="2">Integrase</fullName>
    </submittedName>
</protein>
<dbReference type="InterPro" id="IPR050900">
    <property type="entry name" value="Transposase_IS3/IS150/IS904"/>
</dbReference>
<dbReference type="GO" id="GO:0015074">
    <property type="term" value="P:DNA integration"/>
    <property type="evidence" value="ECO:0007669"/>
    <property type="project" value="InterPro"/>
</dbReference>
<dbReference type="Proteomes" id="UP000051295">
    <property type="component" value="Unassembled WGS sequence"/>
</dbReference>
<reference evidence="2 3" key="1">
    <citation type="submission" date="2015-04" db="EMBL/GenBank/DDBJ databases">
        <title>The draft genome sequence of Roseovarius sp.R12b.</title>
        <authorList>
            <person name="Li G."/>
            <person name="Lai Q."/>
            <person name="Shao Z."/>
            <person name="Yan P."/>
        </authorList>
    </citation>
    <scope>NUCLEOTIDE SEQUENCE [LARGE SCALE GENOMIC DNA]</scope>
    <source>
        <strain evidence="2 3">R12B</strain>
    </source>
</reference>
<accession>A0A0T5NMV5</accession>
<dbReference type="Pfam" id="PF00665">
    <property type="entry name" value="rve"/>
    <property type="match status" value="1"/>
</dbReference>
<dbReference type="InterPro" id="IPR025948">
    <property type="entry name" value="HTH-like_dom"/>
</dbReference>
<dbReference type="GO" id="GO:0003676">
    <property type="term" value="F:nucleic acid binding"/>
    <property type="evidence" value="ECO:0007669"/>
    <property type="project" value="InterPro"/>
</dbReference>
<dbReference type="InterPro" id="IPR001584">
    <property type="entry name" value="Integrase_cat-core"/>
</dbReference>
<comment type="caution">
    <text evidence="2">The sequence shown here is derived from an EMBL/GenBank/DDBJ whole genome shotgun (WGS) entry which is preliminary data.</text>
</comment>
<dbReference type="InterPro" id="IPR012337">
    <property type="entry name" value="RNaseH-like_sf"/>
</dbReference>
<dbReference type="InterPro" id="IPR036397">
    <property type="entry name" value="RNaseH_sf"/>
</dbReference>
<dbReference type="SUPFAM" id="SSF53098">
    <property type="entry name" value="Ribonuclease H-like"/>
    <property type="match status" value="1"/>
</dbReference>
<dbReference type="EMBL" id="LAXJ01000049">
    <property type="protein sequence ID" value="KRS10216.1"/>
    <property type="molecule type" value="Genomic_DNA"/>
</dbReference>
<dbReference type="NCBIfam" id="NF033516">
    <property type="entry name" value="transpos_IS3"/>
    <property type="match status" value="1"/>
</dbReference>
<dbReference type="Pfam" id="PF13333">
    <property type="entry name" value="rve_2"/>
    <property type="match status" value="1"/>
</dbReference>
<evidence type="ECO:0000259" key="1">
    <source>
        <dbReference type="PROSITE" id="PS50994"/>
    </source>
</evidence>
<proteinExistence type="predicted"/>
<dbReference type="PROSITE" id="PS50994">
    <property type="entry name" value="INTEGRASE"/>
    <property type="match status" value="1"/>
</dbReference>
<organism evidence="2 3">
    <name type="scientific">Roseovarius atlanticus</name>
    <dbReference type="NCBI Taxonomy" id="1641875"/>
    <lineage>
        <taxon>Bacteria</taxon>
        <taxon>Pseudomonadati</taxon>
        <taxon>Pseudomonadota</taxon>
        <taxon>Alphaproteobacteria</taxon>
        <taxon>Rhodobacterales</taxon>
        <taxon>Roseobacteraceae</taxon>
        <taxon>Roseovarius</taxon>
    </lineage>
</organism>
<sequence>MVSRDHKLSMRKQCELLQLSRSRLYYQPVGETAENLRFMEIIDKQFLETPWYGSRQMARHMKRNNHQCGRHRVRRLMRLMRLVPIYQEPNTSKKHPQHKIWPYLLRNLVIDRANQVWCADITYIPMRRGFLYLVAIMDWHSRKVLAWRLSNSMDADFCVEALKEALAKHGDPDIFNSDQGSQFTSGAWIDVLTEAKIKISMDGKGAWRDNRMIERLWRSLKYECVYLNAFETGSEMRAGIGQWLSYYNSERPHSTHGLLTPDEAYASKKQPMRIAA</sequence>
<dbReference type="Gene3D" id="3.30.420.10">
    <property type="entry name" value="Ribonuclease H-like superfamily/Ribonuclease H"/>
    <property type="match status" value="1"/>
</dbReference>
<dbReference type="PATRIC" id="fig|1641875.4.peg.3589"/>
<evidence type="ECO:0000313" key="2">
    <source>
        <dbReference type="EMBL" id="KRS10216.1"/>
    </source>
</evidence>
<evidence type="ECO:0000313" key="3">
    <source>
        <dbReference type="Proteomes" id="UP000051295"/>
    </source>
</evidence>
<dbReference type="PANTHER" id="PTHR46889:SF7">
    <property type="entry name" value="TRANSPOSASE FOR INSERTION SEQUENCE ELEMENT IS904"/>
    <property type="match status" value="1"/>
</dbReference>